<dbReference type="VEuPathDB" id="FungiDB:RhiirFUN_012719"/>
<comment type="caution">
    <text evidence="1">The sequence shown here is derived from an EMBL/GenBank/DDBJ whole genome shotgun (WGS) entry which is preliminary data.</text>
</comment>
<dbReference type="Proteomes" id="UP000684084">
    <property type="component" value="Unassembled WGS sequence"/>
</dbReference>
<organism evidence="1 2">
    <name type="scientific">Rhizophagus irregularis</name>
    <dbReference type="NCBI Taxonomy" id="588596"/>
    <lineage>
        <taxon>Eukaryota</taxon>
        <taxon>Fungi</taxon>
        <taxon>Fungi incertae sedis</taxon>
        <taxon>Mucoromycota</taxon>
        <taxon>Glomeromycotina</taxon>
        <taxon>Glomeromycetes</taxon>
        <taxon>Glomerales</taxon>
        <taxon>Glomeraceae</taxon>
        <taxon>Rhizophagus</taxon>
    </lineage>
</organism>
<proteinExistence type="predicted"/>
<dbReference type="EMBL" id="CAGKOT010000005">
    <property type="protein sequence ID" value="CAB5339289.1"/>
    <property type="molecule type" value="Genomic_DNA"/>
</dbReference>
<gene>
    <name evidence="1" type="ORF">CHRIB12_LOCUS3511</name>
</gene>
<name>A0A915YUI0_9GLOM</name>
<evidence type="ECO:0000313" key="2">
    <source>
        <dbReference type="Proteomes" id="UP000684084"/>
    </source>
</evidence>
<dbReference type="AlphaFoldDB" id="A0A915YUI0"/>
<protein>
    <submittedName>
        <fullName evidence="1">Uncharacterized protein</fullName>
    </submittedName>
</protein>
<evidence type="ECO:0000313" key="1">
    <source>
        <dbReference type="EMBL" id="CAB5339289.1"/>
    </source>
</evidence>
<accession>A0A915YUI0</accession>
<sequence>MYIDQLVSADENEFTLSNYRTLTHPLNDNYTIPARLQQIPDQSLGNHKKRNEWTYHWDARLQICIIGKTYIQDTDTHSSITIMEHYLPYNNSLIPNNFTVQSSHSLPLILTPCPGCHLNDHSLILQDARIKCSISMRTNRLSTFNTFNHLNQEHKKFKNLPLSKYYVSTKPLHQIRHSAYSIYLSQHHVNIVTPIITTLDIPSSHDQNHVLRQLSSVIDSALLCNDNIKLILIEIASKFFSFTNFQFYSDGSVSDIAKALLF</sequence>
<reference evidence="1" key="1">
    <citation type="submission" date="2020-05" db="EMBL/GenBank/DDBJ databases">
        <authorList>
            <person name="Rincon C."/>
            <person name="Sanders R I."/>
            <person name="Robbins C."/>
            <person name="Chaturvedi A."/>
        </authorList>
    </citation>
    <scope>NUCLEOTIDE SEQUENCE</scope>
    <source>
        <strain evidence="1">CHB12</strain>
    </source>
</reference>
<dbReference type="OrthoDB" id="2480065at2759"/>